<dbReference type="PANTHER" id="PTHR32215:SF0">
    <property type="entry name" value="CILIA- AND FLAGELLA-ASSOCIATED PROTEIN 57"/>
    <property type="match status" value="1"/>
</dbReference>
<dbReference type="OrthoDB" id="10251741at2759"/>
<feature type="repeat" description="WD" evidence="1">
    <location>
        <begin position="380"/>
        <end position="421"/>
    </location>
</feature>
<dbReference type="FunCoup" id="A0A7R8U9K8">
    <property type="interactions" value="12"/>
</dbReference>
<accession>A0A7R8U9K8</accession>
<feature type="coiled-coil region" evidence="2">
    <location>
        <begin position="831"/>
        <end position="861"/>
    </location>
</feature>
<name>A0A7R8U9K8_HERIL</name>
<dbReference type="InterPro" id="IPR001680">
    <property type="entry name" value="WD40_rpt"/>
</dbReference>
<dbReference type="Pfam" id="PF00400">
    <property type="entry name" value="WD40"/>
    <property type="match status" value="2"/>
</dbReference>
<dbReference type="OMA" id="FPHCNAV"/>
<dbReference type="SMART" id="SM00320">
    <property type="entry name" value="WD40"/>
    <property type="match status" value="3"/>
</dbReference>
<dbReference type="PROSITE" id="PS50294">
    <property type="entry name" value="WD_REPEATS_REGION"/>
    <property type="match status" value="1"/>
</dbReference>
<reference evidence="3 4" key="1">
    <citation type="submission" date="2020-11" db="EMBL/GenBank/DDBJ databases">
        <authorList>
            <person name="Wallbank WR R."/>
            <person name="Pardo Diaz C."/>
            <person name="Kozak K."/>
            <person name="Martin S."/>
            <person name="Jiggins C."/>
            <person name="Moest M."/>
            <person name="Warren A I."/>
            <person name="Generalovic N T."/>
            <person name="Byers J.R.P. K."/>
            <person name="Montejo-Kovacevich G."/>
            <person name="Yen C E."/>
        </authorList>
    </citation>
    <scope>NUCLEOTIDE SEQUENCE [LARGE SCALE GENOMIC DNA]</scope>
</reference>
<dbReference type="Gene3D" id="1.10.287.1490">
    <property type="match status" value="1"/>
</dbReference>
<organism evidence="3 4">
    <name type="scientific">Hermetia illucens</name>
    <name type="common">Black soldier fly</name>
    <dbReference type="NCBI Taxonomy" id="343691"/>
    <lineage>
        <taxon>Eukaryota</taxon>
        <taxon>Metazoa</taxon>
        <taxon>Ecdysozoa</taxon>
        <taxon>Arthropoda</taxon>
        <taxon>Hexapoda</taxon>
        <taxon>Insecta</taxon>
        <taxon>Pterygota</taxon>
        <taxon>Neoptera</taxon>
        <taxon>Endopterygota</taxon>
        <taxon>Diptera</taxon>
        <taxon>Brachycera</taxon>
        <taxon>Stratiomyomorpha</taxon>
        <taxon>Stratiomyidae</taxon>
        <taxon>Hermetiinae</taxon>
        <taxon>Hermetia</taxon>
    </lineage>
</organism>
<dbReference type="PROSITE" id="PS50082">
    <property type="entry name" value="WD_REPEATS_2"/>
    <property type="match status" value="2"/>
</dbReference>
<proteinExistence type="predicted"/>
<keyword evidence="1" id="KW-0853">WD repeat</keyword>
<evidence type="ECO:0000256" key="2">
    <source>
        <dbReference type="SAM" id="Coils"/>
    </source>
</evidence>
<dbReference type="Proteomes" id="UP000594454">
    <property type="component" value="Chromosome 1"/>
</dbReference>
<dbReference type="AlphaFoldDB" id="A0A7R8U9K8"/>
<evidence type="ECO:0008006" key="5">
    <source>
        <dbReference type="Google" id="ProtNLM"/>
    </source>
</evidence>
<feature type="coiled-coil region" evidence="2">
    <location>
        <begin position="1188"/>
        <end position="1215"/>
    </location>
</feature>
<dbReference type="InParanoid" id="A0A7R8U9K8"/>
<gene>
    <name evidence="3" type="ORF">HERILL_LOCUS90</name>
</gene>
<evidence type="ECO:0000256" key="1">
    <source>
        <dbReference type="PROSITE-ProRule" id="PRU00221"/>
    </source>
</evidence>
<feature type="repeat" description="WD" evidence="1">
    <location>
        <begin position="503"/>
        <end position="544"/>
    </location>
</feature>
<evidence type="ECO:0000313" key="4">
    <source>
        <dbReference type="Proteomes" id="UP000594454"/>
    </source>
</evidence>
<dbReference type="InterPro" id="IPR036322">
    <property type="entry name" value="WD40_repeat_dom_sf"/>
</dbReference>
<dbReference type="InterPro" id="IPR015943">
    <property type="entry name" value="WD40/YVTN_repeat-like_dom_sf"/>
</dbReference>
<dbReference type="EMBL" id="LR899009">
    <property type="protein sequence ID" value="CAD7076690.1"/>
    <property type="molecule type" value="Genomic_DNA"/>
</dbReference>
<evidence type="ECO:0000313" key="3">
    <source>
        <dbReference type="EMBL" id="CAD7076690.1"/>
    </source>
</evidence>
<dbReference type="InterPro" id="IPR052993">
    <property type="entry name" value="CFA-57"/>
</dbReference>
<feature type="coiled-coil region" evidence="2">
    <location>
        <begin position="1126"/>
        <end position="1160"/>
    </location>
</feature>
<dbReference type="PANTHER" id="PTHR32215">
    <property type="entry name" value="CILIA- AND FLAGELLA-ASSOCIATED PROTEIN 57"/>
    <property type="match status" value="1"/>
</dbReference>
<keyword evidence="2" id="KW-0175">Coiled coil</keyword>
<feature type="coiled-coil region" evidence="2">
    <location>
        <begin position="895"/>
        <end position="1041"/>
    </location>
</feature>
<protein>
    <recommendedName>
        <fullName evidence="5">Cilia- and flagella-associated protein 57</fullName>
    </recommendedName>
</protein>
<dbReference type="SUPFAM" id="SSF50978">
    <property type="entry name" value="WD40 repeat-like"/>
    <property type="match status" value="2"/>
</dbReference>
<keyword evidence="4" id="KW-1185">Reference proteome</keyword>
<dbReference type="Gene3D" id="2.130.10.10">
    <property type="entry name" value="YVTN repeat-like/Quinoprotein amine dehydrogenase"/>
    <property type="match status" value="2"/>
</dbReference>
<sequence>MQQDAAAKNAIPITIQPKNVYGLRTSVQGNIHFSQKQEVIYPVEGVLCFHDYITNKQKFLRFPENVTPQIIAMSPNRKLLAVLERMETETKDTLSVAVYDTQTLKKRRTVPTPTTAKPIQITAISFTGDSRALVMLSKPPEETIFLCLFDKADTVLSARVANTNLRGEVQCFACNVSEPNSLAVGGENVFKILSKNEKGFTINSVKCDYDVITSLAWVSLDILVAGTQKAELIFVEAGEAKQRYNAYNTDRIDISHIEEVEEVLDQSTVSFNKPIEHYLEKIDERVVCLTAFPRGFAYAVFKTVYVYQAGESKFKFERKTILKIEPQLFPEPLFQITNLAVNSQQDTILVTTRHSQIYAGPLFVPETLSAKELDFEPLGEPLHIDAIVDVSICAWKPIIMTASKDQTIRIWNYETEKIELVKKYQVDVAVVELHPTGLLAAAGFSDQLRLMAILLDDLQILKTYNFPRCHDAVFSHFGHKMAAAYNNLIAVISVFTFDTLHTLKGHNESILSLAFSADDRYLFSGGEDGAVYQWDMETGERVHEVVQKGISYTSLIASTDPSFVYAVTDSGVLREINDSQIHREVKPPNFEASLQCITLSRSNLVMFMGSNQGHVFNVQLPFMEAGGGTCFNYRFFHGGITKMKISYDDTLLVTASTQGTLAIWVILNNENRIAPLDQDLGKCAEVLISRKMLIDRLNTIQSLELRMQQQADEFTYQKRQGDKFHSETVAEIHKGYLAGIEELKYKIDCMENAHVEQLNLITSKMAQSKEEHQQALQDLESKYHEKIIIEYEKSASIRKTMDEMREDYENKLRKSAGCLQDTIEALETDFKRQLQERQGFIRQLMQEMEDKKTEFVEYCRQVEIDNDRNMVDSQLVYEKKLKTEQESTLKWRGQAGVLKKKHDTLTRENEELREEIDTLKEVHNKYQKTIALYTRDIEDLRREIEERDYAIGDKEKRIQELQRKNQELEKYKQVLNHKISELKAQIEPRERQIKEKRNQIVEMERELDGLQQNNMQLDLQLSELKDKYRAVEIELRTERSRARQARNHIAHICGEIYQVSKVTDPRRLVEDMKKLYHKYSDSAELQKSMALDAEVEAEFQRQRNHVEKVSAVCKSKIGRKNESATITKLINENVVLLEELNSLRQQLKESQKQILNMESLLGVGGKSTSAPLARQKLEKAFTDIEEMEKKHKLEIQSLQKQIDLLTEENQALHHDLTLMNQPGKPRVEVDWAATEED</sequence>